<dbReference type="Pfam" id="PF03982">
    <property type="entry name" value="DAGAT"/>
    <property type="match status" value="2"/>
</dbReference>
<keyword evidence="3" id="KW-0444">Lipid biosynthesis</keyword>
<keyword evidence="7" id="KW-1133">Transmembrane helix</keyword>
<dbReference type="PANTHER" id="PTHR12317">
    <property type="entry name" value="DIACYLGLYCEROL O-ACYLTRANSFERASE"/>
    <property type="match status" value="1"/>
</dbReference>
<evidence type="ECO:0000313" key="12">
    <source>
        <dbReference type="EMBL" id="KAI4531926.1"/>
    </source>
</evidence>
<evidence type="ECO:0000256" key="4">
    <source>
        <dbReference type="ARBA" id="ARBA00022679"/>
    </source>
</evidence>
<keyword evidence="10" id="KW-0012">Acyltransferase</keyword>
<comment type="caution">
    <text evidence="12">The sequence shown here is derived from an EMBL/GenBank/DDBJ whole genome shotgun (WGS) entry which is preliminary data.</text>
</comment>
<proteinExistence type="inferred from homology"/>
<dbReference type="GO" id="GO:0004144">
    <property type="term" value="F:diacylglycerol O-acyltransferase activity"/>
    <property type="evidence" value="ECO:0007669"/>
    <property type="project" value="TreeGrafter"/>
</dbReference>
<name>A0AAD4Y3D5_OVIAM</name>
<keyword evidence="6" id="KW-0256">Endoplasmic reticulum</keyword>
<keyword evidence="9" id="KW-0472">Membrane</keyword>
<accession>A0AAD4Y3D5</accession>
<dbReference type="InterPro" id="IPR007130">
    <property type="entry name" value="DAGAT"/>
</dbReference>
<dbReference type="Proteomes" id="UP001214576">
    <property type="component" value="Unassembled WGS sequence"/>
</dbReference>
<evidence type="ECO:0000256" key="5">
    <source>
        <dbReference type="ARBA" id="ARBA00022692"/>
    </source>
</evidence>
<dbReference type="AlphaFoldDB" id="A0AAD4Y3D5"/>
<evidence type="ECO:0000256" key="11">
    <source>
        <dbReference type="SAM" id="MobiDB-lite"/>
    </source>
</evidence>
<comment type="subcellular location">
    <subcellularLocation>
        <location evidence="1">Endoplasmic reticulum membrane</location>
        <topology evidence="1">Multi-pass membrane protein</topology>
    </subcellularLocation>
</comment>
<evidence type="ECO:0000256" key="2">
    <source>
        <dbReference type="ARBA" id="ARBA00005420"/>
    </source>
</evidence>
<feature type="region of interest" description="Disordered" evidence="11">
    <location>
        <begin position="1"/>
        <end position="20"/>
    </location>
</feature>
<dbReference type="PANTHER" id="PTHR12317:SF36">
    <property type="entry name" value="2-ACYLGLYCEROL O-ACYLTRANSFERASE 3"/>
    <property type="match status" value="1"/>
</dbReference>
<keyword evidence="4" id="KW-0808">Transferase</keyword>
<keyword evidence="5" id="KW-0812">Transmembrane</keyword>
<evidence type="ECO:0000256" key="7">
    <source>
        <dbReference type="ARBA" id="ARBA00022989"/>
    </source>
</evidence>
<protein>
    <recommendedName>
        <fullName evidence="14">Acyltransferase</fullName>
    </recommendedName>
</protein>
<evidence type="ECO:0000256" key="8">
    <source>
        <dbReference type="ARBA" id="ARBA00023098"/>
    </source>
</evidence>
<organism evidence="12 13">
    <name type="scientific">Ovis ammon polii</name>
    <dbReference type="NCBI Taxonomy" id="230172"/>
    <lineage>
        <taxon>Eukaryota</taxon>
        <taxon>Metazoa</taxon>
        <taxon>Chordata</taxon>
        <taxon>Craniata</taxon>
        <taxon>Vertebrata</taxon>
        <taxon>Euteleostomi</taxon>
        <taxon>Mammalia</taxon>
        <taxon>Eutheria</taxon>
        <taxon>Laurasiatheria</taxon>
        <taxon>Artiodactyla</taxon>
        <taxon>Ruminantia</taxon>
        <taxon>Pecora</taxon>
        <taxon>Bovidae</taxon>
        <taxon>Caprinae</taxon>
        <taxon>Ovis</taxon>
    </lineage>
</organism>
<evidence type="ECO:0008006" key="14">
    <source>
        <dbReference type="Google" id="ProtNLM"/>
    </source>
</evidence>
<evidence type="ECO:0000256" key="1">
    <source>
        <dbReference type="ARBA" id="ARBA00004477"/>
    </source>
</evidence>
<feature type="compositionally biased region" description="Polar residues" evidence="11">
    <location>
        <begin position="1"/>
        <end position="15"/>
    </location>
</feature>
<comment type="similarity">
    <text evidence="2">Belongs to the diacylglycerol acyltransferase family.</text>
</comment>
<evidence type="ECO:0000256" key="9">
    <source>
        <dbReference type="ARBA" id="ARBA00023136"/>
    </source>
</evidence>
<gene>
    <name evidence="12" type="ORF">MG293_018440</name>
</gene>
<evidence type="ECO:0000313" key="13">
    <source>
        <dbReference type="Proteomes" id="UP001214576"/>
    </source>
</evidence>
<dbReference type="GO" id="GO:0019432">
    <property type="term" value="P:triglyceride biosynthetic process"/>
    <property type="evidence" value="ECO:0007669"/>
    <property type="project" value="TreeGrafter"/>
</dbReference>
<evidence type="ECO:0000256" key="3">
    <source>
        <dbReference type="ARBA" id="ARBA00022516"/>
    </source>
</evidence>
<sequence length="292" mass="32124">MRPASTCSVPNSTTGSGPGMVRRAMFYKPQEPGFYSVAAPAGPGCGHPSRGSPEGPVCHPREHYLTLWNRKGFVCLALRHGASLVPVYSFGENDIFRVKAFAPDSWQHHLQEVPGHFSLHLLPRLFSAKSWGLVPLARPITTVGPCLSLLTFCLLFSSLCGFSVLHSIRAMFCKPPETGFYPVPAPARPGCGHPGWGRTRGPVCPPGEHCLTLWNRKGFVRLALRHGFTQVPMYSFGYLNPDIGPRIDENGAFTVKPPAPDSWQHLFQTTFKQLMYFSPCILWGCGLFSAKS</sequence>
<reference evidence="12" key="1">
    <citation type="submission" date="2022-03" db="EMBL/GenBank/DDBJ databases">
        <title>Genomic analyses of argali, domestic sheep and their hybrids provide insights into chromosomal evolution, heterosis and genetic basis of agronomic traits.</title>
        <authorList>
            <person name="Li M."/>
        </authorList>
    </citation>
    <scope>NUCLEOTIDE SEQUENCE</scope>
    <source>
        <strain evidence="12">CAU-MHL-2022a</strain>
        <tissue evidence="12">Skin</tissue>
    </source>
</reference>
<keyword evidence="13" id="KW-1185">Reference proteome</keyword>
<dbReference type="GO" id="GO:0005789">
    <property type="term" value="C:endoplasmic reticulum membrane"/>
    <property type="evidence" value="ECO:0007669"/>
    <property type="project" value="UniProtKB-SubCell"/>
</dbReference>
<dbReference type="EMBL" id="JAKZEL010000023">
    <property type="protein sequence ID" value="KAI4531926.1"/>
    <property type="molecule type" value="Genomic_DNA"/>
</dbReference>
<keyword evidence="8" id="KW-0443">Lipid metabolism</keyword>
<evidence type="ECO:0000256" key="6">
    <source>
        <dbReference type="ARBA" id="ARBA00022824"/>
    </source>
</evidence>
<evidence type="ECO:0000256" key="10">
    <source>
        <dbReference type="ARBA" id="ARBA00023315"/>
    </source>
</evidence>